<dbReference type="EMBL" id="CP046914">
    <property type="protein sequence ID" value="QGZ64201.1"/>
    <property type="molecule type" value="Genomic_DNA"/>
</dbReference>
<keyword evidence="4" id="KW-1185">Reference proteome</keyword>
<dbReference type="GO" id="GO:0009236">
    <property type="term" value="P:cobalamin biosynthetic process"/>
    <property type="evidence" value="ECO:0007669"/>
    <property type="project" value="InterPro"/>
</dbReference>
<dbReference type="Proteomes" id="UP000433577">
    <property type="component" value="Chromosome 2"/>
</dbReference>
<dbReference type="OrthoDB" id="9781023at2"/>
<evidence type="ECO:0000313" key="3">
    <source>
        <dbReference type="EMBL" id="QGZ64201.1"/>
    </source>
</evidence>
<keyword evidence="1" id="KW-0732">Signal</keyword>
<evidence type="ECO:0000259" key="2">
    <source>
        <dbReference type="Pfam" id="PF01890"/>
    </source>
</evidence>
<dbReference type="AlphaFoldDB" id="A0A7Z2GLV6"/>
<dbReference type="InterPro" id="IPR036518">
    <property type="entry name" value="CobE/GbiG_C_sf"/>
</dbReference>
<dbReference type="KEGG" id="pacs:FAZ98_20965"/>
<proteinExistence type="predicted"/>
<dbReference type="InterPro" id="IPR002750">
    <property type="entry name" value="CobE/GbiG_C"/>
</dbReference>
<feature type="domain" description="CobE/GbiG C-terminal" evidence="2">
    <location>
        <begin position="34"/>
        <end position="157"/>
    </location>
</feature>
<protein>
    <submittedName>
        <fullName evidence="3">Cobalamin biosynthesis protein CbiG</fullName>
    </submittedName>
</protein>
<organism evidence="3 4">
    <name type="scientific">Paraburkholderia acidisoli</name>
    <dbReference type="NCBI Taxonomy" id="2571748"/>
    <lineage>
        <taxon>Bacteria</taxon>
        <taxon>Pseudomonadati</taxon>
        <taxon>Pseudomonadota</taxon>
        <taxon>Betaproteobacteria</taxon>
        <taxon>Burkholderiales</taxon>
        <taxon>Burkholderiaceae</taxon>
        <taxon>Paraburkholderia</taxon>
    </lineage>
</organism>
<sequence length="161" mass="16055">MNRASFSAARASGSASVFAADSADDDVDGHAASLVIGVGCRRGVTLAQVEAAVHAALGNWLLAQVAAVATLDAKASEPALHAFCAAHALTLVLYTREQIAAVPALAVAAAAPSPPSLAARAHYGVNGVCEPCAWLAANGGPLLRAKLALDGVTVAIARQLP</sequence>
<feature type="signal peptide" evidence="1">
    <location>
        <begin position="1"/>
        <end position="19"/>
    </location>
</feature>
<dbReference type="SUPFAM" id="SSF159664">
    <property type="entry name" value="CobE/GbiG C-terminal domain-like"/>
    <property type="match status" value="1"/>
</dbReference>
<dbReference type="PANTHER" id="PTHR37477">
    <property type="entry name" value="COBALT-PRECORRIN-5A HYDROLASE"/>
    <property type="match status" value="1"/>
</dbReference>
<dbReference type="Gene3D" id="3.30.420.180">
    <property type="entry name" value="CobE/GbiG C-terminal domain"/>
    <property type="match status" value="1"/>
</dbReference>
<dbReference type="InterPro" id="IPR052553">
    <property type="entry name" value="CbiG_hydrolase"/>
</dbReference>
<accession>A0A7Z2GLV6</accession>
<gene>
    <name evidence="3" type="ORF">FAZ98_20965</name>
</gene>
<feature type="chain" id="PRO_5030805554" evidence="1">
    <location>
        <begin position="20"/>
        <end position="161"/>
    </location>
</feature>
<dbReference type="Pfam" id="PF01890">
    <property type="entry name" value="CbiG_C"/>
    <property type="match status" value="1"/>
</dbReference>
<evidence type="ECO:0000256" key="1">
    <source>
        <dbReference type="SAM" id="SignalP"/>
    </source>
</evidence>
<evidence type="ECO:0000313" key="4">
    <source>
        <dbReference type="Proteomes" id="UP000433577"/>
    </source>
</evidence>
<name>A0A7Z2GLV6_9BURK</name>
<reference evidence="3 4" key="1">
    <citation type="submission" date="2019-12" db="EMBL/GenBank/DDBJ databases">
        <title>Paraburkholderia acidiphila 7Q-K02 sp. nov and Paraburkholderia acidisoli DHF22 sp. nov., two strains isolated from forest soil.</title>
        <authorList>
            <person name="Gao Z."/>
            <person name="Qiu L."/>
        </authorList>
    </citation>
    <scope>NUCLEOTIDE SEQUENCE [LARGE SCALE GENOMIC DNA]</scope>
    <source>
        <strain evidence="3 4">DHF22</strain>
    </source>
</reference>
<dbReference type="PANTHER" id="PTHR37477:SF1">
    <property type="entry name" value="COBALT-PRECORRIN-5A HYDROLASE"/>
    <property type="match status" value="1"/>
</dbReference>